<evidence type="ECO:0000313" key="7">
    <source>
        <dbReference type="EMBL" id="KAL0305989.1"/>
    </source>
</evidence>
<evidence type="ECO:0000256" key="5">
    <source>
        <dbReference type="ARBA" id="ARBA00023277"/>
    </source>
</evidence>
<evidence type="ECO:0000256" key="6">
    <source>
        <dbReference type="ARBA" id="ARBA00030350"/>
    </source>
</evidence>
<reference evidence="7" key="1">
    <citation type="submission" date="2020-06" db="EMBL/GenBank/DDBJ databases">
        <authorList>
            <person name="Li T."/>
            <person name="Hu X."/>
            <person name="Zhang T."/>
            <person name="Song X."/>
            <person name="Zhang H."/>
            <person name="Dai N."/>
            <person name="Sheng W."/>
            <person name="Hou X."/>
            <person name="Wei L."/>
        </authorList>
    </citation>
    <scope>NUCLEOTIDE SEQUENCE</scope>
    <source>
        <strain evidence="7">G02</strain>
        <tissue evidence="7">Leaf</tissue>
    </source>
</reference>
<dbReference type="GO" id="GO:0016757">
    <property type="term" value="F:glycosyltransferase activity"/>
    <property type="evidence" value="ECO:0007669"/>
    <property type="project" value="UniProtKB-KW"/>
</dbReference>
<evidence type="ECO:0000256" key="4">
    <source>
        <dbReference type="ARBA" id="ARBA00023253"/>
    </source>
</evidence>
<dbReference type="AlphaFoldDB" id="A0AAW2KGM7"/>
<proteinExistence type="inferred from homology"/>
<protein>
    <recommendedName>
        <fullName evidence="6">O-fucosyltransferase family protein</fullName>
    </recommendedName>
</protein>
<keyword evidence="5" id="KW-0119">Carbohydrate metabolism</keyword>
<dbReference type="PANTHER" id="PTHR31933:SF9">
    <property type="entry name" value="O-FUCOSYLTRANSFERASE 2"/>
    <property type="match status" value="1"/>
</dbReference>
<keyword evidence="4" id="KW-0294">Fucose metabolism</keyword>
<name>A0AAW2KGM7_SESRA</name>
<dbReference type="InterPro" id="IPR052272">
    <property type="entry name" value="GT106_glycosyltransferase"/>
</dbReference>
<dbReference type="Pfam" id="PF10250">
    <property type="entry name" value="O-FucT"/>
    <property type="match status" value="1"/>
</dbReference>
<sequence length="131" mass="14900">MTTLFPNMVTKESLLSSTEIEPFANFSSQLAALDFIVCTAADAFAMTDSGSQFSSLIAGYRIYYGGGKMPTIRPNKRRLADIFLKNNTIEWKIFETRVRKAVRQNKRVFSRPVGRSVYRYPRCQDCMCSSD</sequence>
<evidence type="ECO:0000256" key="2">
    <source>
        <dbReference type="ARBA" id="ARBA00022676"/>
    </source>
</evidence>
<comment type="caution">
    <text evidence="7">The sequence shown here is derived from an EMBL/GenBank/DDBJ whole genome shotgun (WGS) entry which is preliminary data.</text>
</comment>
<dbReference type="InterPro" id="IPR019378">
    <property type="entry name" value="GDP-Fuc_O-FucTrfase"/>
</dbReference>
<reference evidence="7" key="2">
    <citation type="journal article" date="2024" name="Plant">
        <title>Genomic evolution and insights into agronomic trait innovations of Sesamum species.</title>
        <authorList>
            <person name="Miao H."/>
            <person name="Wang L."/>
            <person name="Qu L."/>
            <person name="Liu H."/>
            <person name="Sun Y."/>
            <person name="Le M."/>
            <person name="Wang Q."/>
            <person name="Wei S."/>
            <person name="Zheng Y."/>
            <person name="Lin W."/>
            <person name="Duan Y."/>
            <person name="Cao H."/>
            <person name="Xiong S."/>
            <person name="Wang X."/>
            <person name="Wei L."/>
            <person name="Li C."/>
            <person name="Ma Q."/>
            <person name="Ju M."/>
            <person name="Zhao R."/>
            <person name="Li G."/>
            <person name="Mu C."/>
            <person name="Tian Q."/>
            <person name="Mei H."/>
            <person name="Zhang T."/>
            <person name="Gao T."/>
            <person name="Zhang H."/>
        </authorList>
    </citation>
    <scope>NUCLEOTIDE SEQUENCE</scope>
    <source>
        <strain evidence="7">G02</strain>
    </source>
</reference>
<dbReference type="GO" id="GO:0006004">
    <property type="term" value="P:fucose metabolic process"/>
    <property type="evidence" value="ECO:0007669"/>
    <property type="project" value="UniProtKB-KW"/>
</dbReference>
<keyword evidence="3" id="KW-0808">Transferase</keyword>
<accession>A0AAW2KGM7</accession>
<dbReference type="EMBL" id="JACGWJ010000028">
    <property type="protein sequence ID" value="KAL0305989.1"/>
    <property type="molecule type" value="Genomic_DNA"/>
</dbReference>
<gene>
    <name evidence="7" type="ORF">Sradi_6016200</name>
</gene>
<keyword evidence="2" id="KW-0328">Glycosyltransferase</keyword>
<evidence type="ECO:0000256" key="3">
    <source>
        <dbReference type="ARBA" id="ARBA00022679"/>
    </source>
</evidence>
<dbReference type="PANTHER" id="PTHR31933">
    <property type="entry name" value="O-FUCOSYLTRANSFERASE 2-RELATED"/>
    <property type="match status" value="1"/>
</dbReference>
<comment type="similarity">
    <text evidence="1">Belongs to the glycosyltransferase GT106 family.</text>
</comment>
<evidence type="ECO:0000256" key="1">
    <source>
        <dbReference type="ARBA" id="ARBA00007737"/>
    </source>
</evidence>
<organism evidence="7">
    <name type="scientific">Sesamum radiatum</name>
    <name type="common">Black benniseed</name>
    <dbReference type="NCBI Taxonomy" id="300843"/>
    <lineage>
        <taxon>Eukaryota</taxon>
        <taxon>Viridiplantae</taxon>
        <taxon>Streptophyta</taxon>
        <taxon>Embryophyta</taxon>
        <taxon>Tracheophyta</taxon>
        <taxon>Spermatophyta</taxon>
        <taxon>Magnoliopsida</taxon>
        <taxon>eudicotyledons</taxon>
        <taxon>Gunneridae</taxon>
        <taxon>Pentapetalae</taxon>
        <taxon>asterids</taxon>
        <taxon>lamiids</taxon>
        <taxon>Lamiales</taxon>
        <taxon>Pedaliaceae</taxon>
        <taxon>Sesamum</taxon>
    </lineage>
</organism>